<organism evidence="7 8">
    <name type="scientific">Anaerohalosphaera lusitana</name>
    <dbReference type="NCBI Taxonomy" id="1936003"/>
    <lineage>
        <taxon>Bacteria</taxon>
        <taxon>Pseudomonadati</taxon>
        <taxon>Planctomycetota</taxon>
        <taxon>Phycisphaerae</taxon>
        <taxon>Sedimentisphaerales</taxon>
        <taxon>Anaerohalosphaeraceae</taxon>
        <taxon>Anaerohalosphaera</taxon>
    </lineage>
</organism>
<dbReference type="PANTHER" id="PTHR43229:SF2">
    <property type="entry name" value="NODULATION PROTEIN J"/>
    <property type="match status" value="1"/>
</dbReference>
<dbReference type="InterPro" id="IPR051784">
    <property type="entry name" value="Nod_factor_ABC_transporter"/>
</dbReference>
<reference evidence="8" key="1">
    <citation type="submission" date="2017-02" db="EMBL/GenBank/DDBJ databases">
        <title>Comparative genomics and description of representatives of a novel lineage of planctomycetes thriving in anoxic sediments.</title>
        <authorList>
            <person name="Spring S."/>
            <person name="Bunk B."/>
            <person name="Sproer C."/>
        </authorList>
    </citation>
    <scope>NUCLEOTIDE SEQUENCE [LARGE SCALE GENOMIC DNA]</scope>
    <source>
        <strain evidence="8">ST-NAGAB-D1</strain>
    </source>
</reference>
<keyword evidence="8" id="KW-1185">Reference proteome</keyword>
<feature type="transmembrane region" description="Helical" evidence="5">
    <location>
        <begin position="181"/>
        <end position="201"/>
    </location>
</feature>
<name>A0A1U9NPJ2_9BACT</name>
<dbReference type="InterPro" id="IPR000412">
    <property type="entry name" value="ABC_2_transport"/>
</dbReference>
<dbReference type="PIRSF" id="PIRSF006648">
    <property type="entry name" value="DrrB"/>
    <property type="match status" value="1"/>
</dbReference>
<keyword evidence="5" id="KW-0813">Transport</keyword>
<feature type="transmembrane region" description="Helical" evidence="5">
    <location>
        <begin position="236"/>
        <end position="255"/>
    </location>
</feature>
<evidence type="ECO:0000256" key="2">
    <source>
        <dbReference type="ARBA" id="ARBA00022692"/>
    </source>
</evidence>
<dbReference type="KEGG" id="alus:STSP2_02858"/>
<dbReference type="InterPro" id="IPR047817">
    <property type="entry name" value="ABC2_TM_bact-type"/>
</dbReference>
<feature type="transmembrane region" description="Helical" evidence="5">
    <location>
        <begin position="40"/>
        <end position="58"/>
    </location>
</feature>
<evidence type="ECO:0000256" key="3">
    <source>
        <dbReference type="ARBA" id="ARBA00022989"/>
    </source>
</evidence>
<comment type="similarity">
    <text evidence="5">Belongs to the ABC-2 integral membrane protein family.</text>
</comment>
<feature type="domain" description="ABC transmembrane type-2" evidence="6">
    <location>
        <begin position="34"/>
        <end position="261"/>
    </location>
</feature>
<dbReference type="PANTHER" id="PTHR43229">
    <property type="entry name" value="NODULATION PROTEIN J"/>
    <property type="match status" value="1"/>
</dbReference>
<evidence type="ECO:0000256" key="5">
    <source>
        <dbReference type="RuleBase" id="RU361157"/>
    </source>
</evidence>
<evidence type="ECO:0000256" key="4">
    <source>
        <dbReference type="ARBA" id="ARBA00023136"/>
    </source>
</evidence>
<protein>
    <recommendedName>
        <fullName evidence="5">Transport permease protein</fullName>
    </recommendedName>
</protein>
<dbReference type="Pfam" id="PF01061">
    <property type="entry name" value="ABC2_membrane"/>
    <property type="match status" value="1"/>
</dbReference>
<keyword evidence="2 5" id="KW-0812">Transmembrane</keyword>
<dbReference type="EMBL" id="CP019791">
    <property type="protein sequence ID" value="AQT69664.1"/>
    <property type="molecule type" value="Genomic_DNA"/>
</dbReference>
<feature type="transmembrane region" description="Helical" evidence="5">
    <location>
        <begin position="154"/>
        <end position="174"/>
    </location>
</feature>
<dbReference type="InterPro" id="IPR013525">
    <property type="entry name" value="ABC2_TM"/>
</dbReference>
<dbReference type="Proteomes" id="UP000189674">
    <property type="component" value="Chromosome"/>
</dbReference>
<dbReference type="PROSITE" id="PS51012">
    <property type="entry name" value="ABC_TM2"/>
    <property type="match status" value="1"/>
</dbReference>
<dbReference type="PRINTS" id="PR00164">
    <property type="entry name" value="ABC2TRNSPORT"/>
</dbReference>
<feature type="transmembrane region" description="Helical" evidence="5">
    <location>
        <begin position="128"/>
        <end position="148"/>
    </location>
</feature>
<keyword evidence="3 5" id="KW-1133">Transmembrane helix</keyword>
<accession>A0A1U9NPJ2</accession>
<proteinExistence type="inferred from homology"/>
<gene>
    <name evidence="7" type="primary">yadH</name>
    <name evidence="7" type="ORF">STSP2_02858</name>
</gene>
<feature type="transmembrane region" description="Helical" evidence="5">
    <location>
        <begin position="64"/>
        <end position="86"/>
    </location>
</feature>
<sequence>MAHSNRTREYPPLYKRLYSVWYRHMRTYTRHIVSNGFPPFLEPMIFLAGIGLGLGRYVDENVQGLPYIEFLGTGLLVTTAMFTAAYECSFGTFIRLEFDKVYDGMLAAPITTNNLIVGEMLWAGTKGLFFSFAVLCVLSVFGVVPLPASLLAPVMGFVTAFMFSTMSLFIASFVRTINHFNFYFTGFISPMFFFSGVVFPVTNLPDYIQPFSQLVPLTHSVNLVRAICTNSFHLGLLWDILYIVVFSVVFGLLAVKRLRTRLVS</sequence>
<evidence type="ECO:0000313" key="7">
    <source>
        <dbReference type="EMBL" id="AQT69664.1"/>
    </source>
</evidence>
<comment type="subcellular location">
    <subcellularLocation>
        <location evidence="5">Cell membrane</location>
        <topology evidence="5">Multi-pass membrane protein</topology>
    </subcellularLocation>
    <subcellularLocation>
        <location evidence="1">Membrane</location>
        <topology evidence="1">Multi-pass membrane protein</topology>
    </subcellularLocation>
</comment>
<dbReference type="GO" id="GO:0043190">
    <property type="term" value="C:ATP-binding cassette (ABC) transporter complex"/>
    <property type="evidence" value="ECO:0007669"/>
    <property type="project" value="InterPro"/>
</dbReference>
<dbReference type="GO" id="GO:0140359">
    <property type="term" value="F:ABC-type transporter activity"/>
    <property type="evidence" value="ECO:0007669"/>
    <property type="project" value="InterPro"/>
</dbReference>
<evidence type="ECO:0000256" key="1">
    <source>
        <dbReference type="ARBA" id="ARBA00004141"/>
    </source>
</evidence>
<keyword evidence="5" id="KW-1003">Cell membrane</keyword>
<dbReference type="AlphaFoldDB" id="A0A1U9NPJ2"/>
<dbReference type="RefSeq" id="WP_418202198.1">
    <property type="nucleotide sequence ID" value="NZ_CP019791.1"/>
</dbReference>
<evidence type="ECO:0000313" key="8">
    <source>
        <dbReference type="Proteomes" id="UP000189674"/>
    </source>
</evidence>
<keyword evidence="4 5" id="KW-0472">Membrane</keyword>
<dbReference type="STRING" id="1936003.STSP2_02858"/>
<evidence type="ECO:0000259" key="6">
    <source>
        <dbReference type="PROSITE" id="PS51012"/>
    </source>
</evidence>